<dbReference type="AlphaFoldDB" id="W2UZR9"/>
<comment type="caution">
    <text evidence="2">The sequence shown here is derived from an EMBL/GenBank/DDBJ whole genome shotgun (WGS) entry which is preliminary data.</text>
</comment>
<evidence type="ECO:0000256" key="1">
    <source>
        <dbReference type="SAM" id="Phobius"/>
    </source>
</evidence>
<protein>
    <submittedName>
        <fullName evidence="2">Uncharacterized protein</fullName>
    </submittedName>
</protein>
<reference evidence="2 3" key="1">
    <citation type="journal article" date="2013" name="PLoS ONE">
        <title>Bacterial endosymbiosis in a chordate host: long-term co-evolution and conservation of secondary metabolism.</title>
        <authorList>
            <person name="Kwan J.C."/>
            <person name="Schmidt E.W."/>
        </authorList>
    </citation>
    <scope>NUCLEOTIDE SEQUENCE [LARGE SCALE GENOMIC DNA]</scope>
    <source>
        <strain evidence="3">L6</strain>
    </source>
</reference>
<evidence type="ECO:0000313" key="2">
    <source>
        <dbReference type="EMBL" id="ETO91479.1"/>
    </source>
</evidence>
<keyword evidence="1" id="KW-0812">Transmembrane</keyword>
<proteinExistence type="predicted"/>
<gene>
    <name evidence="2" type="ORF">P857_48</name>
</gene>
<organism evidence="2 3">
    <name type="scientific">Candidatus Xenolissoclinum pacificiensis L6</name>
    <dbReference type="NCBI Taxonomy" id="1401685"/>
    <lineage>
        <taxon>Bacteria</taxon>
        <taxon>Pseudomonadati</taxon>
        <taxon>Pseudomonadota</taxon>
        <taxon>Alphaproteobacteria</taxon>
        <taxon>Rickettsiales</taxon>
        <taxon>Anaplasmataceae</taxon>
        <taxon>Candidatus Xenolissoclinum</taxon>
    </lineage>
</organism>
<accession>W2UZR9</accession>
<feature type="transmembrane region" description="Helical" evidence="1">
    <location>
        <begin position="23"/>
        <end position="45"/>
    </location>
</feature>
<sequence>MMYYLKCLVSIVKIIDTQKEKEIIYWFQWLVIDVLCRIIHFFRILCSNPF</sequence>
<keyword evidence="3" id="KW-1185">Reference proteome</keyword>
<evidence type="ECO:0000313" key="3">
    <source>
        <dbReference type="Proteomes" id="UP000018951"/>
    </source>
</evidence>
<keyword evidence="1" id="KW-1133">Transmembrane helix</keyword>
<name>W2UZR9_9RICK</name>
<dbReference type="Proteomes" id="UP000018951">
    <property type="component" value="Unassembled WGS sequence"/>
</dbReference>
<keyword evidence="1" id="KW-0472">Membrane</keyword>
<dbReference type="EMBL" id="AXCJ01000004">
    <property type="protein sequence ID" value="ETO91479.1"/>
    <property type="molecule type" value="Genomic_DNA"/>
</dbReference>